<evidence type="ECO:0000313" key="2">
    <source>
        <dbReference type="Proteomes" id="UP001190926"/>
    </source>
</evidence>
<gene>
    <name evidence="1" type="ORF">C2S53_008649</name>
</gene>
<evidence type="ECO:0000313" key="1">
    <source>
        <dbReference type="EMBL" id="KAH6831716.1"/>
    </source>
</evidence>
<dbReference type="EMBL" id="SDAM02000084">
    <property type="protein sequence ID" value="KAH6831716.1"/>
    <property type="molecule type" value="Genomic_DNA"/>
</dbReference>
<dbReference type="Proteomes" id="UP001190926">
    <property type="component" value="Unassembled WGS sequence"/>
</dbReference>
<protein>
    <submittedName>
        <fullName evidence="1">Uncharacterized protein</fullName>
    </submittedName>
</protein>
<comment type="caution">
    <text evidence="1">The sequence shown here is derived from an EMBL/GenBank/DDBJ whole genome shotgun (WGS) entry which is preliminary data.</text>
</comment>
<sequence length="142" mass="15975">MSRLRSQTLIRSSAVSSLFFSSAARSRAVRRLSTLPESSLHMEMAAAEADAEEKAVEKMEDVIHNFVVRRSKPDWLAFVPGASYWVPPRRTSYGVAGVFEKLANALTDEEYLSLTTLQGWPSSAFYIHNGKYNAEFRVSLRI</sequence>
<dbReference type="AlphaFoldDB" id="A0AAD4P9Y4"/>
<accession>A0AAD4P9Y4</accession>
<proteinExistence type="predicted"/>
<dbReference type="PANTHER" id="PTHR33972">
    <property type="entry name" value="EXPRESSED PROTEIN"/>
    <property type="match status" value="1"/>
</dbReference>
<organism evidence="1 2">
    <name type="scientific">Perilla frutescens var. hirtella</name>
    <name type="common">Perilla citriodora</name>
    <name type="synonym">Perilla setoyensis</name>
    <dbReference type="NCBI Taxonomy" id="608512"/>
    <lineage>
        <taxon>Eukaryota</taxon>
        <taxon>Viridiplantae</taxon>
        <taxon>Streptophyta</taxon>
        <taxon>Embryophyta</taxon>
        <taxon>Tracheophyta</taxon>
        <taxon>Spermatophyta</taxon>
        <taxon>Magnoliopsida</taxon>
        <taxon>eudicotyledons</taxon>
        <taxon>Gunneridae</taxon>
        <taxon>Pentapetalae</taxon>
        <taxon>asterids</taxon>
        <taxon>lamiids</taxon>
        <taxon>Lamiales</taxon>
        <taxon>Lamiaceae</taxon>
        <taxon>Nepetoideae</taxon>
        <taxon>Elsholtzieae</taxon>
        <taxon>Perilla</taxon>
    </lineage>
</organism>
<name>A0AAD4P9Y4_PERFH</name>
<dbReference type="PANTHER" id="PTHR33972:SF2">
    <property type="entry name" value="OS04G0606700 PROTEIN"/>
    <property type="match status" value="1"/>
</dbReference>
<reference evidence="1 2" key="1">
    <citation type="journal article" date="2021" name="Nat. Commun.">
        <title>Incipient diploidization of the medicinal plant Perilla within 10,000 years.</title>
        <authorList>
            <person name="Zhang Y."/>
            <person name="Shen Q."/>
            <person name="Leng L."/>
            <person name="Zhang D."/>
            <person name="Chen S."/>
            <person name="Shi Y."/>
            <person name="Ning Z."/>
            <person name="Chen S."/>
        </authorList>
    </citation>
    <scope>NUCLEOTIDE SEQUENCE [LARGE SCALE GENOMIC DNA]</scope>
    <source>
        <strain evidence="2">cv. PC099</strain>
    </source>
</reference>
<keyword evidence="2" id="KW-1185">Reference proteome</keyword>